<dbReference type="Pfam" id="PF01791">
    <property type="entry name" value="DeoC"/>
    <property type="match status" value="1"/>
</dbReference>
<dbReference type="HAMAP" id="MF_00114">
    <property type="entry name" value="DeoC_type1"/>
    <property type="match status" value="1"/>
</dbReference>
<comment type="catalytic activity">
    <reaction evidence="5 6">
        <text>2-deoxy-D-ribose 5-phosphate = D-glyceraldehyde 3-phosphate + acetaldehyde</text>
        <dbReference type="Rhea" id="RHEA:12821"/>
        <dbReference type="ChEBI" id="CHEBI:15343"/>
        <dbReference type="ChEBI" id="CHEBI:59776"/>
        <dbReference type="ChEBI" id="CHEBI:62877"/>
        <dbReference type="EC" id="4.1.2.4"/>
    </reaction>
</comment>
<keyword evidence="2 6" id="KW-0963">Cytoplasm</keyword>
<dbReference type="PANTHER" id="PTHR10889">
    <property type="entry name" value="DEOXYRIBOSE-PHOSPHATE ALDOLASE"/>
    <property type="match status" value="1"/>
</dbReference>
<dbReference type="CDD" id="cd00959">
    <property type="entry name" value="DeoC"/>
    <property type="match status" value="1"/>
</dbReference>
<comment type="function">
    <text evidence="6">Catalyzes a reversible aldol reaction between acetaldehyde and D-glyceraldehyde 3-phosphate to generate 2-deoxy-D-ribose 5-phosphate.</text>
</comment>
<organism evidence="7 8">
    <name type="scientific">Carboxydothermus ferrireducens DSM 11255</name>
    <dbReference type="NCBI Taxonomy" id="1119529"/>
    <lineage>
        <taxon>Bacteria</taxon>
        <taxon>Bacillati</taxon>
        <taxon>Bacillota</taxon>
        <taxon>Clostridia</taxon>
        <taxon>Thermoanaerobacterales</taxon>
        <taxon>Thermoanaerobacteraceae</taxon>
        <taxon>Carboxydothermus</taxon>
    </lineage>
</organism>
<dbReference type="PIRSF" id="PIRSF001357">
    <property type="entry name" value="DeoC"/>
    <property type="match status" value="1"/>
</dbReference>
<dbReference type="NCBIfam" id="TIGR00126">
    <property type="entry name" value="deoC"/>
    <property type="match status" value="1"/>
</dbReference>
<feature type="active site" description="Schiff-base intermediate with acetaldehyde" evidence="6">
    <location>
        <position position="159"/>
    </location>
</feature>
<keyword evidence="3 6" id="KW-0456">Lyase</keyword>
<evidence type="ECO:0000256" key="4">
    <source>
        <dbReference type="ARBA" id="ARBA00023270"/>
    </source>
</evidence>
<dbReference type="InterPro" id="IPR011343">
    <property type="entry name" value="DeoC"/>
</dbReference>
<dbReference type="GO" id="GO:0004139">
    <property type="term" value="F:deoxyribose-phosphate aldolase activity"/>
    <property type="evidence" value="ECO:0007669"/>
    <property type="project" value="UniProtKB-EC"/>
</dbReference>
<accession>A0ABX2RAW4</accession>
<comment type="pathway">
    <text evidence="6">Carbohydrate degradation; 2-deoxy-D-ribose 1-phosphate degradation; D-glyceraldehyde 3-phosphate and acetaldehyde from 2-deoxy-alpha-D-ribose 1-phosphate: step 2/2.</text>
</comment>
<evidence type="ECO:0000256" key="3">
    <source>
        <dbReference type="ARBA" id="ARBA00023239"/>
    </source>
</evidence>
<evidence type="ECO:0000256" key="1">
    <source>
        <dbReference type="ARBA" id="ARBA00010936"/>
    </source>
</evidence>
<gene>
    <name evidence="6" type="primary">deoC</name>
    <name evidence="7" type="ORF">HDG70_002073</name>
</gene>
<proteinExistence type="inferred from homology"/>
<dbReference type="InterPro" id="IPR028581">
    <property type="entry name" value="DeoC_typeI"/>
</dbReference>
<protein>
    <recommendedName>
        <fullName evidence="6">Deoxyribose-phosphate aldolase</fullName>
        <shortName evidence="6">DERA</shortName>
        <ecNumber evidence="6">4.1.2.4</ecNumber>
    </recommendedName>
    <alternativeName>
        <fullName evidence="6">2-deoxy-D-ribose 5-phosphate aldolase</fullName>
    </alternativeName>
    <alternativeName>
        <fullName evidence="6">Phosphodeoxyriboaldolase</fullName>
        <shortName evidence="6">Deoxyriboaldolase</shortName>
    </alternativeName>
</protein>
<dbReference type="SMART" id="SM01133">
    <property type="entry name" value="DeoC"/>
    <property type="match status" value="1"/>
</dbReference>
<evidence type="ECO:0000313" key="8">
    <source>
        <dbReference type="Proteomes" id="UP000604066"/>
    </source>
</evidence>
<dbReference type="EMBL" id="JACCBS010000003">
    <property type="protein sequence ID" value="NYE58322.1"/>
    <property type="molecule type" value="Genomic_DNA"/>
</dbReference>
<feature type="active site" description="Proton donor/acceptor" evidence="6">
    <location>
        <position position="188"/>
    </location>
</feature>
<dbReference type="InterPro" id="IPR013785">
    <property type="entry name" value="Aldolase_TIM"/>
</dbReference>
<dbReference type="SUPFAM" id="SSF51569">
    <property type="entry name" value="Aldolase"/>
    <property type="match status" value="1"/>
</dbReference>
<comment type="subcellular location">
    <subcellularLocation>
        <location evidence="6">Cytoplasm</location>
    </subcellularLocation>
</comment>
<evidence type="ECO:0000256" key="6">
    <source>
        <dbReference type="HAMAP-Rule" id="MF_00114"/>
    </source>
</evidence>
<dbReference type="Proteomes" id="UP000604066">
    <property type="component" value="Unassembled WGS sequence"/>
</dbReference>
<keyword evidence="8" id="KW-1185">Reference proteome</keyword>
<dbReference type="EC" id="4.1.2.4" evidence="6"/>
<reference evidence="7 8" key="1">
    <citation type="submission" date="2020-07" db="EMBL/GenBank/DDBJ databases">
        <title>Genomic Encyclopedia of Type Strains, Phase III (KMG-III): the genomes of soil and plant-associated and newly described type strains.</title>
        <authorList>
            <person name="Whitman W."/>
        </authorList>
    </citation>
    <scope>NUCLEOTIDE SEQUENCE [LARGE SCALE GENOMIC DNA]</scope>
    <source>
        <strain evidence="7 8">DSM 11255</strain>
    </source>
</reference>
<dbReference type="InterPro" id="IPR002915">
    <property type="entry name" value="DeoC/FbaB/LacD_aldolase"/>
</dbReference>
<comment type="similarity">
    <text evidence="1 6">Belongs to the DeoC/FbaB aldolase family. DeoC type 1 subfamily.</text>
</comment>
<sequence length="228" mass="24202">MVSSTEIAQMIDHTLLKATATYADIEKLCQEAKEFNFKSVCVNPAFVPFASQLLKDSEIKVCTVIGFPLGATSTAVKAYEASWAVENGALEVDMVINIGALKAGRYEEVLEDIKEVVSAAKGKNPTVVVKVIIETCYLTDEEKIKACELAVEAGADFVKTSTGFGTGGATVEDVRLMKRTVGEKAEVKASGGIRSFADAIKMIEAGATRLGTSSGVLIMQGLVSGEDY</sequence>
<dbReference type="PANTHER" id="PTHR10889:SF1">
    <property type="entry name" value="DEOXYRIBOSE-PHOSPHATE ALDOLASE"/>
    <property type="match status" value="1"/>
</dbReference>
<comment type="caution">
    <text evidence="7">The sequence shown here is derived from an EMBL/GenBank/DDBJ whole genome shotgun (WGS) entry which is preliminary data.</text>
</comment>
<dbReference type="RefSeq" id="WP_028052547.1">
    <property type="nucleotide sequence ID" value="NZ_ATYG01000022.1"/>
</dbReference>
<name>A0ABX2RAW4_9THEO</name>
<evidence type="ECO:0000256" key="5">
    <source>
        <dbReference type="ARBA" id="ARBA00048791"/>
    </source>
</evidence>
<keyword evidence="4 6" id="KW-0704">Schiff base</keyword>
<evidence type="ECO:0000313" key="7">
    <source>
        <dbReference type="EMBL" id="NYE58322.1"/>
    </source>
</evidence>
<dbReference type="Gene3D" id="3.20.20.70">
    <property type="entry name" value="Aldolase class I"/>
    <property type="match status" value="1"/>
</dbReference>
<feature type="active site" description="Proton donor/acceptor" evidence="6">
    <location>
        <position position="93"/>
    </location>
</feature>
<evidence type="ECO:0000256" key="2">
    <source>
        <dbReference type="ARBA" id="ARBA00022490"/>
    </source>
</evidence>